<organism evidence="3 4">
    <name type="scientific">Peiella sedimenti</name>
    <dbReference type="NCBI Taxonomy" id="3061083"/>
    <lineage>
        <taxon>Bacteria</taxon>
        <taxon>Pseudomonadati</taxon>
        <taxon>Pseudomonadota</taxon>
        <taxon>Alphaproteobacteria</taxon>
        <taxon>Caulobacterales</taxon>
        <taxon>Caulobacteraceae</taxon>
        <taxon>Peiella</taxon>
    </lineage>
</organism>
<keyword evidence="2" id="KW-0732">Signal</keyword>
<dbReference type="PANTHER" id="PTHR45588:SF1">
    <property type="entry name" value="WW DOMAIN-CONTAINING PROTEIN"/>
    <property type="match status" value="1"/>
</dbReference>
<evidence type="ECO:0000313" key="4">
    <source>
        <dbReference type="Proteomes" id="UP001169063"/>
    </source>
</evidence>
<evidence type="ECO:0000256" key="2">
    <source>
        <dbReference type="SAM" id="SignalP"/>
    </source>
</evidence>
<keyword evidence="4" id="KW-1185">Reference proteome</keyword>
<feature type="signal peptide" evidence="2">
    <location>
        <begin position="1"/>
        <end position="21"/>
    </location>
</feature>
<gene>
    <name evidence="3" type="ORF">Q0812_03555</name>
</gene>
<dbReference type="PROSITE" id="PS50005">
    <property type="entry name" value="TPR"/>
    <property type="match status" value="2"/>
</dbReference>
<dbReference type="SMART" id="SM00028">
    <property type="entry name" value="TPR"/>
    <property type="match status" value="3"/>
</dbReference>
<dbReference type="SUPFAM" id="SSF48452">
    <property type="entry name" value="TPR-like"/>
    <property type="match status" value="2"/>
</dbReference>
<comment type="caution">
    <text evidence="3">The sequence shown here is derived from an EMBL/GenBank/DDBJ whole genome shotgun (WGS) entry which is preliminary data.</text>
</comment>
<dbReference type="InterPro" id="IPR019734">
    <property type="entry name" value="TPR_rpt"/>
</dbReference>
<accession>A0ABT8SJ41</accession>
<feature type="repeat" description="TPR" evidence="1">
    <location>
        <begin position="70"/>
        <end position="103"/>
    </location>
</feature>
<proteinExistence type="predicted"/>
<protein>
    <recommendedName>
        <fullName evidence="5">Tetratricopeptide repeat protein</fullName>
    </recommendedName>
</protein>
<dbReference type="RefSeq" id="WP_302108912.1">
    <property type="nucleotide sequence ID" value="NZ_JAUKTR010000001.1"/>
</dbReference>
<reference evidence="3" key="1">
    <citation type="submission" date="2023-07" db="EMBL/GenBank/DDBJ databases">
        <title>Brevundimonas soil sp. nov., isolated from the soil of chemical plant.</title>
        <authorList>
            <person name="Wu N."/>
        </authorList>
    </citation>
    <scope>NUCLEOTIDE SEQUENCE</scope>
    <source>
        <strain evidence="3">XZ-24</strain>
    </source>
</reference>
<feature type="repeat" description="TPR" evidence="1">
    <location>
        <begin position="485"/>
        <end position="518"/>
    </location>
</feature>
<dbReference type="Gene3D" id="1.25.40.10">
    <property type="entry name" value="Tetratricopeptide repeat domain"/>
    <property type="match status" value="2"/>
</dbReference>
<evidence type="ECO:0000256" key="1">
    <source>
        <dbReference type="PROSITE-ProRule" id="PRU00339"/>
    </source>
</evidence>
<name>A0ABT8SJ41_9CAUL</name>
<dbReference type="InterPro" id="IPR011990">
    <property type="entry name" value="TPR-like_helical_dom_sf"/>
</dbReference>
<dbReference type="EMBL" id="JAUKTR010000001">
    <property type="protein sequence ID" value="MDO1558501.1"/>
    <property type="molecule type" value="Genomic_DNA"/>
</dbReference>
<evidence type="ECO:0008006" key="5">
    <source>
        <dbReference type="Google" id="ProtNLM"/>
    </source>
</evidence>
<feature type="chain" id="PRO_5046509529" description="Tetratricopeptide repeat protein" evidence="2">
    <location>
        <begin position="22"/>
        <end position="559"/>
    </location>
</feature>
<sequence>MRQILLGFSALTLAGAPMTVADATSAMGVFSAICSQAAATVGATASPEDMRIVSGFGTGGFKADTDNAEAQTWFDHAMRLRWAFEHEEAVRAFQKAQRLDPNCGMCVWGEAWAMGANLNYNVPQATQARALAIAERARRLSADAPAWQRKLVDATVRRYRGPPARRAVNFARSLERIQRQHPEELQLRTLAADALLMANRNWWSADGRIPGEGVDRAISLIESALAQNPDDPGAIHLYIHSTEWSADPYRAVPYADRLAGLTPGSPHLVHMPSHTYYRIGRYKDATTANVGAVRAAQRYHGISPAPEGLTSIGIHNHNIHFGMAGALMAGDAEGGLFLAGHFFEAYPLDQLRNPFGQIVAGTALVNQARFGDPDVVLAFDDPGADYWGLRVMRHYARGELRARQGDADALEAELAGLREAKTGVPQPTTPFGRMASIVLSIPEKVLAGRLALLRGDEEAAVTAFREAAELQASMNLGRDPPLWWYPTRRSLGAALIAAGRLDEAKAELERSLEYAPHDPLTLYALSEVAERRGDRAEQSRLLAEARREWRGGDFSLGMV</sequence>
<evidence type="ECO:0000313" key="3">
    <source>
        <dbReference type="EMBL" id="MDO1558501.1"/>
    </source>
</evidence>
<dbReference type="Proteomes" id="UP001169063">
    <property type="component" value="Unassembled WGS sequence"/>
</dbReference>
<dbReference type="PANTHER" id="PTHR45588">
    <property type="entry name" value="TPR DOMAIN-CONTAINING PROTEIN"/>
    <property type="match status" value="1"/>
</dbReference>
<dbReference type="Pfam" id="PF13181">
    <property type="entry name" value="TPR_8"/>
    <property type="match status" value="1"/>
</dbReference>
<keyword evidence="1" id="KW-0802">TPR repeat</keyword>